<reference evidence="2" key="1">
    <citation type="journal article" date="2016" name="Nature">
        <title>Genome evolution in the allotetraploid frog Xenopus laevis.</title>
        <authorList>
            <person name="Session A.M."/>
            <person name="Uno Y."/>
            <person name="Kwon T."/>
            <person name="Chapman J.A."/>
            <person name="Toyoda A."/>
            <person name="Takahashi S."/>
            <person name="Fukui A."/>
            <person name="Hikosaka A."/>
            <person name="Suzuki A."/>
            <person name="Kondo M."/>
            <person name="van Heeringen S.J."/>
            <person name="Quigley I."/>
            <person name="Heinz S."/>
            <person name="Ogino H."/>
            <person name="Ochi H."/>
            <person name="Hellsten U."/>
            <person name="Lyons J.B."/>
            <person name="Simakov O."/>
            <person name="Putnam N."/>
            <person name="Stites J."/>
            <person name="Kuroki Y."/>
            <person name="Tanaka T."/>
            <person name="Michiue T."/>
            <person name="Watanabe M."/>
            <person name="Bogdanovic O."/>
            <person name="Lister R."/>
            <person name="Georgiou G."/>
            <person name="Paranjpe S.S."/>
            <person name="van Kruijsbergen I."/>
            <person name="Shu S."/>
            <person name="Carlson J."/>
            <person name="Kinoshita T."/>
            <person name="Ohta Y."/>
            <person name="Mawaribuchi S."/>
            <person name="Jenkins J."/>
            <person name="Grimwood J."/>
            <person name="Schmutz J."/>
            <person name="Mitros T."/>
            <person name="Mozaffari S.V."/>
            <person name="Suzuki Y."/>
            <person name="Haramoto Y."/>
            <person name="Yamamoto T.S."/>
            <person name="Takagi C."/>
            <person name="Heald R."/>
            <person name="Miller K."/>
            <person name="Haudenschild C."/>
            <person name="Kitzman J."/>
            <person name="Nakayama T."/>
            <person name="Izutsu Y."/>
            <person name="Robert J."/>
            <person name="Fortriede J."/>
            <person name="Burns K."/>
            <person name="Lotay V."/>
            <person name="Karimi K."/>
            <person name="Yasuoka Y."/>
            <person name="Dichmann D.S."/>
            <person name="Flajnik M.F."/>
            <person name="Houston D.W."/>
            <person name="Shendure J."/>
            <person name="DuPasquier L."/>
            <person name="Vize P.D."/>
            <person name="Zorn A.M."/>
            <person name="Ito M."/>
            <person name="Marcotte E.M."/>
            <person name="Wallingford J.B."/>
            <person name="Ito Y."/>
            <person name="Asashima M."/>
            <person name="Ueno N."/>
            <person name="Matsuda Y."/>
            <person name="Veenstra G.J."/>
            <person name="Fujiyama A."/>
            <person name="Harland R.M."/>
            <person name="Taira M."/>
            <person name="Rokhsar D.S."/>
        </authorList>
    </citation>
    <scope>NUCLEOTIDE SEQUENCE [LARGE SCALE GENOMIC DNA]</scope>
    <source>
        <strain evidence="2">J</strain>
    </source>
</reference>
<gene>
    <name evidence="1" type="ORF">XELAEV_18029711mg</name>
</gene>
<sequence>MSFGSSQISQNRNGKILLMVRKGQPMEACRFHIPGGNANVCCKKLLFSCDMFLFRPSWIYPIN</sequence>
<dbReference type="AlphaFoldDB" id="A0A974CS36"/>
<name>A0A974CS36_XENLA</name>
<dbReference type="Proteomes" id="UP000694892">
    <property type="component" value="Chromosome 5S"/>
</dbReference>
<proteinExistence type="predicted"/>
<evidence type="ECO:0000313" key="2">
    <source>
        <dbReference type="Proteomes" id="UP000694892"/>
    </source>
</evidence>
<protein>
    <submittedName>
        <fullName evidence="1">Uncharacterized protein</fullName>
    </submittedName>
</protein>
<organism evidence="1 2">
    <name type="scientific">Xenopus laevis</name>
    <name type="common">African clawed frog</name>
    <dbReference type="NCBI Taxonomy" id="8355"/>
    <lineage>
        <taxon>Eukaryota</taxon>
        <taxon>Metazoa</taxon>
        <taxon>Chordata</taxon>
        <taxon>Craniata</taxon>
        <taxon>Vertebrata</taxon>
        <taxon>Euteleostomi</taxon>
        <taxon>Amphibia</taxon>
        <taxon>Batrachia</taxon>
        <taxon>Anura</taxon>
        <taxon>Pipoidea</taxon>
        <taxon>Pipidae</taxon>
        <taxon>Xenopodinae</taxon>
        <taxon>Xenopus</taxon>
        <taxon>Xenopus</taxon>
    </lineage>
</organism>
<dbReference type="EMBL" id="CM004475">
    <property type="protein sequence ID" value="OCT78623.1"/>
    <property type="molecule type" value="Genomic_DNA"/>
</dbReference>
<evidence type="ECO:0000313" key="1">
    <source>
        <dbReference type="EMBL" id="OCT78623.1"/>
    </source>
</evidence>
<accession>A0A974CS36</accession>